<evidence type="ECO:0000313" key="1">
    <source>
        <dbReference type="EMBL" id="KAK0491369.1"/>
    </source>
</evidence>
<evidence type="ECO:0000313" key="2">
    <source>
        <dbReference type="Proteomes" id="UP001175227"/>
    </source>
</evidence>
<keyword evidence="2" id="KW-1185">Reference proteome</keyword>
<dbReference type="AlphaFoldDB" id="A0AA39UP64"/>
<protein>
    <submittedName>
        <fullName evidence="1">Uncharacterized protein</fullName>
    </submittedName>
</protein>
<reference evidence="1" key="1">
    <citation type="submission" date="2023-06" db="EMBL/GenBank/DDBJ databases">
        <authorList>
            <consortium name="Lawrence Berkeley National Laboratory"/>
            <person name="Ahrendt S."/>
            <person name="Sahu N."/>
            <person name="Indic B."/>
            <person name="Wong-Bajracharya J."/>
            <person name="Merenyi Z."/>
            <person name="Ke H.-M."/>
            <person name="Monk M."/>
            <person name="Kocsube S."/>
            <person name="Drula E."/>
            <person name="Lipzen A."/>
            <person name="Balint B."/>
            <person name="Henrissat B."/>
            <person name="Andreopoulos B."/>
            <person name="Martin F.M."/>
            <person name="Harder C.B."/>
            <person name="Rigling D."/>
            <person name="Ford K.L."/>
            <person name="Foster G.D."/>
            <person name="Pangilinan J."/>
            <person name="Papanicolaou A."/>
            <person name="Barry K."/>
            <person name="LaButti K."/>
            <person name="Viragh M."/>
            <person name="Koriabine M."/>
            <person name="Yan M."/>
            <person name="Riley R."/>
            <person name="Champramary S."/>
            <person name="Plett K.L."/>
            <person name="Tsai I.J."/>
            <person name="Slot J."/>
            <person name="Sipos G."/>
            <person name="Plett J."/>
            <person name="Nagy L.G."/>
            <person name="Grigoriev I.V."/>
        </authorList>
    </citation>
    <scope>NUCLEOTIDE SEQUENCE</scope>
    <source>
        <strain evidence="1">ICMP 16352</strain>
    </source>
</reference>
<accession>A0AA39UP64</accession>
<comment type="caution">
    <text evidence="1">The sequence shown here is derived from an EMBL/GenBank/DDBJ whole genome shotgun (WGS) entry which is preliminary data.</text>
</comment>
<dbReference type="EMBL" id="JAUEPR010000001">
    <property type="protein sequence ID" value="KAK0491369.1"/>
    <property type="molecule type" value="Genomic_DNA"/>
</dbReference>
<proteinExistence type="predicted"/>
<gene>
    <name evidence="1" type="ORF">IW261DRAFT_1437295</name>
</gene>
<name>A0AA39UP64_9AGAR</name>
<dbReference type="Proteomes" id="UP001175227">
    <property type="component" value="Unassembled WGS sequence"/>
</dbReference>
<organism evidence="1 2">
    <name type="scientific">Armillaria novae-zelandiae</name>
    <dbReference type="NCBI Taxonomy" id="153914"/>
    <lineage>
        <taxon>Eukaryota</taxon>
        <taxon>Fungi</taxon>
        <taxon>Dikarya</taxon>
        <taxon>Basidiomycota</taxon>
        <taxon>Agaricomycotina</taxon>
        <taxon>Agaricomycetes</taxon>
        <taxon>Agaricomycetidae</taxon>
        <taxon>Agaricales</taxon>
        <taxon>Marasmiineae</taxon>
        <taxon>Physalacriaceae</taxon>
        <taxon>Armillaria</taxon>
    </lineage>
</organism>
<sequence>MTTPPQELLDMIVDELSQDRASLRALHSTSQSFRYRAQRHLFRSIHLPQKRSRHSFLELCTASPNIPDLVQILEVTVSVNRDADQALLLPNLRSLHINGGPSINCRHPSRLAMHKIPSSLLAYSLITSLILDGLNIESAQRIRNLLCSFATLRALVMNRVRVCATGSVSEVGEPEHDDGPVIEDLSLSFTSYNLWDMKVLLEIEGRPFILRGLRKFSCTWAQYWHGIHDIKLLLHATKRTLQELHLCHSDVNYWGTYQTSHILDFSHVPRVIFEAPWRTADQIIGLKWFMRCLESQEDGPARTSQLCLSLRIHKFETFSDRYGILWRDLDRTLTVQRFASLEKFSISVFIDGPMATGEQNEDQLDLPQMEQTLSSSFPTLHGQKKVFVQIVGP</sequence>